<feature type="region of interest" description="Disordered" evidence="2">
    <location>
        <begin position="450"/>
        <end position="555"/>
    </location>
</feature>
<keyword evidence="1" id="KW-0378">Hydrolase</keyword>
<dbReference type="SUPFAM" id="SSF51556">
    <property type="entry name" value="Metallo-dependent hydrolases"/>
    <property type="match status" value="1"/>
</dbReference>
<evidence type="ECO:0000313" key="4">
    <source>
        <dbReference type="EMBL" id="GAA2778961.1"/>
    </source>
</evidence>
<dbReference type="InterPro" id="IPR050287">
    <property type="entry name" value="MTA/SAH_deaminase"/>
</dbReference>
<evidence type="ECO:0000313" key="5">
    <source>
        <dbReference type="Proteomes" id="UP001500893"/>
    </source>
</evidence>
<evidence type="ECO:0000259" key="3">
    <source>
        <dbReference type="Pfam" id="PF01979"/>
    </source>
</evidence>
<feature type="compositionally biased region" description="Pro residues" evidence="2">
    <location>
        <begin position="520"/>
        <end position="532"/>
    </location>
</feature>
<dbReference type="PANTHER" id="PTHR43794:SF11">
    <property type="entry name" value="AMIDOHYDROLASE-RELATED DOMAIN-CONTAINING PROTEIN"/>
    <property type="match status" value="1"/>
</dbReference>
<feature type="compositionally biased region" description="Low complexity" evidence="2">
    <location>
        <begin position="473"/>
        <end position="519"/>
    </location>
</feature>
<dbReference type="Proteomes" id="UP001500893">
    <property type="component" value="Unassembled WGS sequence"/>
</dbReference>
<sequence>MTELTPDRLRHDTLLLVPDVTLTPDGPLDGHAVVVRDGVFRDVGPVERVVRTHPSLTPLPLSGHVLMPGFVDAHHHLTQSFGGALAFGEPSEIFRRVWVPLERALDEESAYVAAKLAVLESLRGGFTTVAESGTRARVDVDVLASAARDAGIRCVLGLVCNDAADGTGEDADSRAVLAAAERHLARYGDDDLVHPSLAVSVPEAATGPTLAATARLAAAAGAVVQIHVNEHLVAVERSLVRYGMRPLEYVHRVGALGPQLLAAHATLLTPAEVTLLADTGAAVSYNPVASAWKGNAVAPATAFAERGIRFGLGTDGTRGDGFRLADAAESAQRLTYGLAGGDSSCGAGWTWLERAGAGGADAVGLGRLTGRVAVGHAADFLLVDVSGPEMQPSWDLPWELVRRGNRDQLTAVFVAGRLRLWHGWPPDWDGPALVRRAAKLARRVVGRAEVTRAHPTSVRAWREAGSTRPAHPAPVTAEPGPAAAEATRAAPPEAEAETTAEATAETETPAAATASAGHPAPRPTAPPAPAPAPAGATASTPGLASTPAGSAGGSA</sequence>
<dbReference type="SUPFAM" id="SSF51338">
    <property type="entry name" value="Composite domain of metallo-dependent hydrolases"/>
    <property type="match status" value="2"/>
</dbReference>
<feature type="domain" description="Amidohydrolase-related" evidence="3">
    <location>
        <begin position="65"/>
        <end position="417"/>
    </location>
</feature>
<dbReference type="PANTHER" id="PTHR43794">
    <property type="entry name" value="AMINOHYDROLASE SSNA-RELATED"/>
    <property type="match status" value="1"/>
</dbReference>
<dbReference type="InterPro" id="IPR011059">
    <property type="entry name" value="Metal-dep_hydrolase_composite"/>
</dbReference>
<evidence type="ECO:0000256" key="2">
    <source>
        <dbReference type="SAM" id="MobiDB-lite"/>
    </source>
</evidence>
<dbReference type="Gene3D" id="2.30.40.10">
    <property type="entry name" value="Urease, subunit C, domain 1"/>
    <property type="match status" value="1"/>
</dbReference>
<keyword evidence="5" id="KW-1185">Reference proteome</keyword>
<dbReference type="Pfam" id="PF01979">
    <property type="entry name" value="Amidohydro_1"/>
    <property type="match status" value="1"/>
</dbReference>
<comment type="caution">
    <text evidence="4">The sequence shown here is derived from an EMBL/GenBank/DDBJ whole genome shotgun (WGS) entry which is preliminary data.</text>
</comment>
<dbReference type="Gene3D" id="3.20.20.140">
    <property type="entry name" value="Metal-dependent hydrolases"/>
    <property type="match status" value="1"/>
</dbReference>
<evidence type="ECO:0000256" key="1">
    <source>
        <dbReference type="ARBA" id="ARBA00022801"/>
    </source>
</evidence>
<proteinExistence type="predicted"/>
<dbReference type="InterPro" id="IPR032466">
    <property type="entry name" value="Metal_Hydrolase"/>
</dbReference>
<dbReference type="InterPro" id="IPR006680">
    <property type="entry name" value="Amidohydro-rel"/>
</dbReference>
<protein>
    <submittedName>
        <fullName evidence="4">Amidohydrolase</fullName>
    </submittedName>
</protein>
<feature type="compositionally biased region" description="Low complexity" evidence="2">
    <location>
        <begin position="533"/>
        <end position="549"/>
    </location>
</feature>
<name>A0ABN3V5J4_9ACTN</name>
<dbReference type="EMBL" id="BAAAVM010000136">
    <property type="protein sequence ID" value="GAA2778961.1"/>
    <property type="molecule type" value="Genomic_DNA"/>
</dbReference>
<accession>A0ABN3V5J4</accession>
<organism evidence="4 5">
    <name type="scientific">Streptomyces rameus</name>
    <dbReference type="NCBI Taxonomy" id="68261"/>
    <lineage>
        <taxon>Bacteria</taxon>
        <taxon>Bacillati</taxon>
        <taxon>Actinomycetota</taxon>
        <taxon>Actinomycetes</taxon>
        <taxon>Kitasatosporales</taxon>
        <taxon>Streptomycetaceae</taxon>
        <taxon>Streptomyces</taxon>
    </lineage>
</organism>
<gene>
    <name evidence="4" type="ORF">GCM10010521_67450</name>
</gene>
<reference evidence="4 5" key="1">
    <citation type="journal article" date="2019" name="Int. J. Syst. Evol. Microbiol.">
        <title>The Global Catalogue of Microorganisms (GCM) 10K type strain sequencing project: providing services to taxonomists for standard genome sequencing and annotation.</title>
        <authorList>
            <consortium name="The Broad Institute Genomics Platform"/>
            <consortium name="The Broad Institute Genome Sequencing Center for Infectious Disease"/>
            <person name="Wu L."/>
            <person name="Ma J."/>
        </authorList>
    </citation>
    <scope>NUCLEOTIDE SEQUENCE [LARGE SCALE GENOMIC DNA]</scope>
    <source>
        <strain evidence="4 5">JCM 11574</strain>
    </source>
</reference>